<dbReference type="InterPro" id="IPR029062">
    <property type="entry name" value="Class_I_gatase-like"/>
</dbReference>
<dbReference type="SUPFAM" id="SSF52317">
    <property type="entry name" value="Class I glutamine amidotransferase-like"/>
    <property type="match status" value="1"/>
</dbReference>
<sequence length="187" mass="21573">MTKYILHGGLSIEDNVKNDKFYKEILKDMPSTVTILMVYFARDNYCRQDLFNIHKVLLAKNNPDQQINFLFAADDIEEFRKQVKQAQVMFVEGGSSERLIKYFQQLSDIKDLIQSLDVYVGSSAGASIIAQYYCSSIGDQIHESFGLLPIKVIKHYNETKTDKLRKLESMHPELKTYALAECEFIIL</sequence>
<dbReference type="Pfam" id="PF03575">
    <property type="entry name" value="Peptidase_S51"/>
    <property type="match status" value="1"/>
</dbReference>
<dbReference type="GO" id="GO:0006508">
    <property type="term" value="P:proteolysis"/>
    <property type="evidence" value="ECO:0007669"/>
    <property type="project" value="UniProtKB-KW"/>
</dbReference>
<dbReference type="GO" id="GO:0008236">
    <property type="term" value="F:serine-type peptidase activity"/>
    <property type="evidence" value="ECO:0007669"/>
    <property type="project" value="UniProtKB-KW"/>
</dbReference>
<evidence type="ECO:0000256" key="2">
    <source>
        <dbReference type="ARBA" id="ARBA00022670"/>
    </source>
</evidence>
<gene>
    <name evidence="5" type="ORF">CO073_02180</name>
</gene>
<keyword evidence="2" id="KW-0645">Protease</keyword>
<dbReference type="AlphaFoldDB" id="A0A2M8DRA9"/>
<keyword evidence="4" id="KW-0720">Serine protease</keyword>
<protein>
    <recommendedName>
        <fullName evidence="7">Peptidase</fullName>
    </recommendedName>
</protein>
<comment type="similarity">
    <text evidence="1">Belongs to the peptidase S51 family.</text>
</comment>
<evidence type="ECO:0000313" key="5">
    <source>
        <dbReference type="EMBL" id="PJC01923.1"/>
    </source>
</evidence>
<accession>A0A2M8DRA9</accession>
<evidence type="ECO:0000256" key="3">
    <source>
        <dbReference type="ARBA" id="ARBA00022801"/>
    </source>
</evidence>
<evidence type="ECO:0000313" key="6">
    <source>
        <dbReference type="Proteomes" id="UP000230136"/>
    </source>
</evidence>
<dbReference type="EMBL" id="PFSY01000094">
    <property type="protein sequence ID" value="PJC01923.1"/>
    <property type="molecule type" value="Genomic_DNA"/>
</dbReference>
<evidence type="ECO:0000256" key="1">
    <source>
        <dbReference type="ARBA" id="ARBA00006534"/>
    </source>
</evidence>
<dbReference type="InterPro" id="IPR005320">
    <property type="entry name" value="Peptidase_S51"/>
</dbReference>
<dbReference type="Proteomes" id="UP000230136">
    <property type="component" value="Unassembled WGS sequence"/>
</dbReference>
<dbReference type="Gene3D" id="3.40.50.880">
    <property type="match status" value="1"/>
</dbReference>
<proteinExistence type="inferred from homology"/>
<evidence type="ECO:0008006" key="7">
    <source>
        <dbReference type="Google" id="ProtNLM"/>
    </source>
</evidence>
<organism evidence="5 6">
    <name type="scientific">Candidatus Komeilibacteria bacterium CG_4_9_14_0_8_um_filter_36_9</name>
    <dbReference type="NCBI Taxonomy" id="1974473"/>
    <lineage>
        <taxon>Bacteria</taxon>
        <taxon>Candidatus Komeiliibacteriota</taxon>
    </lineage>
</organism>
<comment type="caution">
    <text evidence="5">The sequence shown here is derived from an EMBL/GenBank/DDBJ whole genome shotgun (WGS) entry which is preliminary data.</text>
</comment>
<reference evidence="6" key="1">
    <citation type="submission" date="2017-09" db="EMBL/GenBank/DDBJ databases">
        <title>Depth-based differentiation of microbial function through sediment-hosted aquifers and enrichment of novel symbionts in the deep terrestrial subsurface.</title>
        <authorList>
            <person name="Probst A.J."/>
            <person name="Ladd B."/>
            <person name="Jarett J.K."/>
            <person name="Geller-Mcgrath D.E."/>
            <person name="Sieber C.M.K."/>
            <person name="Emerson J.B."/>
            <person name="Anantharaman K."/>
            <person name="Thomas B.C."/>
            <person name="Malmstrom R."/>
            <person name="Stieglmeier M."/>
            <person name="Klingl A."/>
            <person name="Woyke T."/>
            <person name="Ryan C.M."/>
            <person name="Banfield J.F."/>
        </authorList>
    </citation>
    <scope>NUCLEOTIDE SEQUENCE [LARGE SCALE GENOMIC DNA]</scope>
</reference>
<keyword evidence="3" id="KW-0378">Hydrolase</keyword>
<name>A0A2M8DRA9_9BACT</name>
<evidence type="ECO:0000256" key="4">
    <source>
        <dbReference type="ARBA" id="ARBA00022825"/>
    </source>
</evidence>